<dbReference type="Pfam" id="PF00160">
    <property type="entry name" value="Pro_isomerase"/>
    <property type="match status" value="1"/>
</dbReference>
<dbReference type="InterPro" id="IPR044665">
    <property type="entry name" value="E_coli_cyclophilin_A-like"/>
</dbReference>
<dbReference type="InterPro" id="IPR029000">
    <property type="entry name" value="Cyclophilin-like_dom_sf"/>
</dbReference>
<accession>A0A8D9G1Q1</accession>
<reference evidence="6 7" key="1">
    <citation type="submission" date="2021-07" db="EMBL/GenBank/DDBJ databases">
        <authorList>
            <consortium name="Genoscope - CEA"/>
            <person name="William W."/>
        </authorList>
    </citation>
    <scope>NUCLEOTIDE SEQUENCE [LARGE SCALE GENOMIC DNA]</scope>
</reference>
<evidence type="ECO:0000259" key="5">
    <source>
        <dbReference type="Pfam" id="PF00160"/>
    </source>
</evidence>
<dbReference type="Proteomes" id="UP000694005">
    <property type="component" value="Chromosome A09"/>
</dbReference>
<feature type="region of interest" description="Disordered" evidence="4">
    <location>
        <begin position="295"/>
        <end position="334"/>
    </location>
</feature>
<keyword evidence="2" id="KW-0697">Rotamase</keyword>
<dbReference type="EC" id="5.2.1.8" evidence="1"/>
<evidence type="ECO:0000256" key="4">
    <source>
        <dbReference type="SAM" id="MobiDB-lite"/>
    </source>
</evidence>
<dbReference type="InterPro" id="IPR002130">
    <property type="entry name" value="Cyclophilin-type_PPIase_dom"/>
</dbReference>
<dbReference type="SUPFAM" id="SSF50891">
    <property type="entry name" value="Cyclophilin-like"/>
    <property type="match status" value="1"/>
</dbReference>
<evidence type="ECO:0000256" key="3">
    <source>
        <dbReference type="ARBA" id="ARBA00023235"/>
    </source>
</evidence>
<dbReference type="EMBL" id="LS974625">
    <property type="protein sequence ID" value="CAG7864944.1"/>
    <property type="molecule type" value="Genomic_DNA"/>
</dbReference>
<evidence type="ECO:0000256" key="1">
    <source>
        <dbReference type="ARBA" id="ARBA00013194"/>
    </source>
</evidence>
<feature type="domain" description="PPIase cyclophilin-type" evidence="5">
    <location>
        <begin position="58"/>
        <end position="191"/>
    </location>
</feature>
<evidence type="ECO:0000313" key="7">
    <source>
        <dbReference type="Proteomes" id="UP000694005"/>
    </source>
</evidence>
<protein>
    <recommendedName>
        <fullName evidence="1">peptidylprolyl isomerase</fullName>
        <ecNumber evidence="1">5.2.1.8</ecNumber>
    </recommendedName>
</protein>
<proteinExistence type="predicted"/>
<dbReference type="GO" id="GO:0003755">
    <property type="term" value="F:peptidyl-prolyl cis-trans isomerase activity"/>
    <property type="evidence" value="ECO:0007669"/>
    <property type="project" value="UniProtKB-KW"/>
</dbReference>
<dbReference type="AlphaFoldDB" id="A0A8D9G1Q1"/>
<keyword evidence="3" id="KW-0413">Isomerase</keyword>
<name>A0A8D9G1Q1_BRACM</name>
<evidence type="ECO:0000313" key="6">
    <source>
        <dbReference type="EMBL" id="CAG7864944.1"/>
    </source>
</evidence>
<feature type="compositionally biased region" description="Polar residues" evidence="4">
    <location>
        <begin position="319"/>
        <end position="331"/>
    </location>
</feature>
<feature type="compositionally biased region" description="Low complexity" evidence="4">
    <location>
        <begin position="301"/>
        <end position="314"/>
    </location>
</feature>
<evidence type="ECO:0000256" key="2">
    <source>
        <dbReference type="ARBA" id="ARBA00023110"/>
    </source>
</evidence>
<organism evidence="6 7">
    <name type="scientific">Brassica campestris</name>
    <name type="common">Field mustard</name>
    <dbReference type="NCBI Taxonomy" id="3711"/>
    <lineage>
        <taxon>Eukaryota</taxon>
        <taxon>Viridiplantae</taxon>
        <taxon>Streptophyta</taxon>
        <taxon>Embryophyta</taxon>
        <taxon>Tracheophyta</taxon>
        <taxon>Spermatophyta</taxon>
        <taxon>Magnoliopsida</taxon>
        <taxon>eudicotyledons</taxon>
        <taxon>Gunneridae</taxon>
        <taxon>Pentapetalae</taxon>
        <taxon>rosids</taxon>
        <taxon>malvids</taxon>
        <taxon>Brassicales</taxon>
        <taxon>Brassicaceae</taxon>
        <taxon>Brassiceae</taxon>
        <taxon>Brassica</taxon>
    </lineage>
</organism>
<dbReference type="Gramene" id="A09p54110.2_BraZ1">
    <property type="protein sequence ID" value="A09p54110.2_BraZ1.CDS"/>
    <property type="gene ID" value="A09g54110.2_BraZ1"/>
</dbReference>
<dbReference type="PANTHER" id="PTHR43246">
    <property type="entry name" value="PEPTIDYL-PROLYL CIS-TRANS ISOMERASE CYP38, CHLOROPLASTIC"/>
    <property type="match status" value="1"/>
</dbReference>
<dbReference type="Gene3D" id="2.40.100.10">
    <property type="entry name" value="Cyclophilin-like"/>
    <property type="match status" value="1"/>
</dbReference>
<gene>
    <name evidence="6" type="ORF">BRAPAZ1V2_A09P54110.2</name>
</gene>
<sequence length="383" mass="42439">MTAAEIFLSCGALQNRRGHGRGLPEVPEEYINMPFLKRRVVYMKAKIKDNPNLQDCVFHIVVDGYNAPVTAGNFVDLAERNFYNGMEIQKYFLQLMGFVVQTRDPDGHAEGFIDPTTEKVRTVPLEIMVTGKKTPFYGSTLKNWVCTMAMARERELTPSNSNTLDGRYDVFGGYVTQNEDFLADLKVDDVTEFIQVVSDIILRDPTTFETFFLIIMASTSTIIAALKYGRCSSTVEVEVRLLLFWEARNIKRGGHLMGVDMLLLDSKAMLIPATINVNRLPTYRGHLKGTVIRAANPAQTSSSEDSSQELSSPEDSTESQDLPSTPLTSENSLEKAESAAKALAVADSKVFEAKEASQVADTAPKKSLTDVMSTYSTTLIILN</sequence>